<reference evidence="2" key="1">
    <citation type="journal article" date="2020" name="Mol. Plant Microbe Interact.">
        <title>Genome Sequence of the Biocontrol Agent Coniothyrium minitans strain Conio (IMI 134523).</title>
        <authorList>
            <person name="Patel D."/>
            <person name="Shittu T.A."/>
            <person name="Baroncelli R."/>
            <person name="Muthumeenakshi S."/>
            <person name="Osborne T.H."/>
            <person name="Janganan T.K."/>
            <person name="Sreenivasaprasad S."/>
        </authorList>
    </citation>
    <scope>NUCLEOTIDE SEQUENCE</scope>
    <source>
        <strain evidence="2">Conio</strain>
    </source>
</reference>
<sequence>MLSSCGNTTATLDGLPTHPHPPHVHLRRDIGMRHQQQPQRNPILEVCGSVSPGGKRPTRVQESENETRNPEDDGEDDEHGVWAQVLGCA</sequence>
<dbReference type="AlphaFoldDB" id="A0A9P6GE29"/>
<comment type="caution">
    <text evidence="2">The sequence shown here is derived from an EMBL/GenBank/DDBJ whole genome shotgun (WGS) entry which is preliminary data.</text>
</comment>
<proteinExistence type="predicted"/>
<dbReference type="Proteomes" id="UP000756921">
    <property type="component" value="Unassembled WGS sequence"/>
</dbReference>
<organism evidence="2 3">
    <name type="scientific">Paraphaeosphaeria minitans</name>
    <dbReference type="NCBI Taxonomy" id="565426"/>
    <lineage>
        <taxon>Eukaryota</taxon>
        <taxon>Fungi</taxon>
        <taxon>Dikarya</taxon>
        <taxon>Ascomycota</taxon>
        <taxon>Pezizomycotina</taxon>
        <taxon>Dothideomycetes</taxon>
        <taxon>Pleosporomycetidae</taxon>
        <taxon>Pleosporales</taxon>
        <taxon>Massarineae</taxon>
        <taxon>Didymosphaeriaceae</taxon>
        <taxon>Paraphaeosphaeria</taxon>
    </lineage>
</organism>
<feature type="compositionally biased region" description="Polar residues" evidence="1">
    <location>
        <begin position="1"/>
        <end position="11"/>
    </location>
</feature>
<gene>
    <name evidence="2" type="ORF">PMIN01_09493</name>
</gene>
<accession>A0A9P6GE29</accession>
<evidence type="ECO:0000313" key="3">
    <source>
        <dbReference type="Proteomes" id="UP000756921"/>
    </source>
</evidence>
<feature type="compositionally biased region" description="Basic and acidic residues" evidence="1">
    <location>
        <begin position="59"/>
        <end position="71"/>
    </location>
</feature>
<evidence type="ECO:0000256" key="1">
    <source>
        <dbReference type="SAM" id="MobiDB-lite"/>
    </source>
</evidence>
<keyword evidence="3" id="KW-1185">Reference proteome</keyword>
<protein>
    <submittedName>
        <fullName evidence="2">Uncharacterized protein</fullName>
    </submittedName>
</protein>
<feature type="region of interest" description="Disordered" evidence="1">
    <location>
        <begin position="1"/>
        <end position="79"/>
    </location>
</feature>
<name>A0A9P6GE29_9PLEO</name>
<dbReference type="EMBL" id="WJXW01000010">
    <property type="protein sequence ID" value="KAF9732635.1"/>
    <property type="molecule type" value="Genomic_DNA"/>
</dbReference>
<evidence type="ECO:0000313" key="2">
    <source>
        <dbReference type="EMBL" id="KAF9732635.1"/>
    </source>
</evidence>